<evidence type="ECO:0000313" key="3">
    <source>
        <dbReference type="Proteomes" id="UP000320801"/>
    </source>
</evidence>
<keyword evidence="1" id="KW-0812">Transmembrane</keyword>
<accession>A0A507SXL4</accession>
<dbReference type="EMBL" id="SMDN01000004">
    <property type="protein sequence ID" value="TQC53983.1"/>
    <property type="molecule type" value="Genomic_DNA"/>
</dbReference>
<dbReference type="NCBIfam" id="NF045844">
    <property type="entry name" value="BC85_0335_fam"/>
    <property type="match status" value="1"/>
</dbReference>
<comment type="caution">
    <text evidence="2">The sequence shown here is derived from an EMBL/GenBank/DDBJ whole genome shotgun (WGS) entry which is preliminary data.</text>
</comment>
<dbReference type="OrthoDB" id="398399at2"/>
<dbReference type="RefSeq" id="WP_141483838.1">
    <property type="nucleotide sequence ID" value="NZ_SMDN01000004.1"/>
</dbReference>
<keyword evidence="3" id="KW-1185">Reference proteome</keyword>
<protein>
    <submittedName>
        <fullName evidence="2">Uncharacterized protein</fullName>
    </submittedName>
</protein>
<organism evidence="2 3">
    <name type="scientific">Mycoplasmopsis mucosicanis</name>
    <dbReference type="NCBI Taxonomy" id="458208"/>
    <lineage>
        <taxon>Bacteria</taxon>
        <taxon>Bacillati</taxon>
        <taxon>Mycoplasmatota</taxon>
        <taxon>Mycoplasmoidales</taxon>
        <taxon>Metamycoplasmataceae</taxon>
        <taxon>Mycoplasmopsis</taxon>
    </lineage>
</organism>
<gene>
    <name evidence="2" type="ORF">E1I18_01520</name>
</gene>
<evidence type="ECO:0000256" key="1">
    <source>
        <dbReference type="SAM" id="Phobius"/>
    </source>
</evidence>
<keyword evidence="1" id="KW-0472">Membrane</keyword>
<sequence>MNNLNFILNSNNDKGEKPLVSIPPWAYWTLFASMIVVALVSLIVFFWARWKVRKIKQKINSQNNVSNEAKLVELRGENWNKVPYELKDFFGSKSADEDVNSLINNVFLNDAKNVLFVSKNFEYEVSSLLAFSNANISVLANYLDNKKMDLAKQKFPHYFEKCVQTKNLNELKDESFELIYAHNSEVNNITFYEVFYKKLTPNGILIIRQDNRKKTFNDPLITQLKIAQIPYEIVQQKAKFLYIVKKSNNMQSQN</sequence>
<dbReference type="AlphaFoldDB" id="A0A507SXL4"/>
<evidence type="ECO:0000313" key="2">
    <source>
        <dbReference type="EMBL" id="TQC53983.1"/>
    </source>
</evidence>
<keyword evidence="1" id="KW-1133">Transmembrane helix</keyword>
<name>A0A507SXL4_9BACT</name>
<feature type="transmembrane region" description="Helical" evidence="1">
    <location>
        <begin position="25"/>
        <end position="48"/>
    </location>
</feature>
<dbReference type="Proteomes" id="UP000320801">
    <property type="component" value="Unassembled WGS sequence"/>
</dbReference>
<proteinExistence type="predicted"/>
<reference evidence="2 3" key="1">
    <citation type="submission" date="2019-03" db="EMBL/GenBank/DDBJ databases">
        <title>Characterization of a novel Mycoplasma cynos real-time PCR assay.</title>
        <authorList>
            <person name="Tallmadge R.L."/>
            <person name="Mitchell P.K."/>
            <person name="Goodman L."/>
        </authorList>
    </citation>
    <scope>NUCLEOTIDE SEQUENCE [LARGE SCALE GENOMIC DNA]</scope>
    <source>
        <strain evidence="2 3">1642</strain>
    </source>
</reference>